<organism evidence="9 10">
    <name type="scientific">Natribacillus halophilus</name>
    <dbReference type="NCBI Taxonomy" id="549003"/>
    <lineage>
        <taxon>Bacteria</taxon>
        <taxon>Bacillati</taxon>
        <taxon>Bacillota</taxon>
        <taxon>Bacilli</taxon>
        <taxon>Bacillales</taxon>
        <taxon>Bacillaceae</taxon>
        <taxon>Natribacillus</taxon>
    </lineage>
</organism>
<comment type="function">
    <text evidence="8">Probably functions as a manganese efflux pump.</text>
</comment>
<accession>A0A1G8KUR1</accession>
<dbReference type="EMBL" id="FNEN01000002">
    <property type="protein sequence ID" value="SDI47245.1"/>
    <property type="molecule type" value="Genomic_DNA"/>
</dbReference>
<evidence type="ECO:0000256" key="5">
    <source>
        <dbReference type="ARBA" id="ARBA00023065"/>
    </source>
</evidence>
<dbReference type="InterPro" id="IPR022929">
    <property type="entry name" value="Put_MntP"/>
</dbReference>
<evidence type="ECO:0000256" key="4">
    <source>
        <dbReference type="ARBA" id="ARBA00022989"/>
    </source>
</evidence>
<keyword evidence="5 8" id="KW-0406">Ion transport</keyword>
<dbReference type="GO" id="GO:0005886">
    <property type="term" value="C:plasma membrane"/>
    <property type="evidence" value="ECO:0007669"/>
    <property type="project" value="UniProtKB-SubCell"/>
</dbReference>
<sequence length="178" mass="19775">MTEWLSMMLLATVLGMDAFAIAMALGFQSFRFNAFKVGAIVGLFHMLMPLLGIGIGHWMTSMYSFNVAHFIAGFILVWIGVQMMISSRKREETSLHLRGLGLFLFAFVVSMDSFSIGISLGIFGAEAILVILSFGFTSAFLTWLGLILATLIRYRIGHWGEMLGGIILLLFGLNTLWY</sequence>
<dbReference type="Pfam" id="PF02659">
    <property type="entry name" value="Mntp"/>
    <property type="match status" value="1"/>
</dbReference>
<dbReference type="HAMAP" id="MF_01521">
    <property type="entry name" value="MntP_pump"/>
    <property type="match status" value="1"/>
</dbReference>
<dbReference type="RefSeq" id="WP_090396213.1">
    <property type="nucleotide sequence ID" value="NZ_FNEN01000002.1"/>
</dbReference>
<dbReference type="PANTHER" id="PTHR35529:SF1">
    <property type="entry name" value="MANGANESE EFFLUX PUMP MNTP-RELATED"/>
    <property type="match status" value="1"/>
</dbReference>
<evidence type="ECO:0000256" key="7">
    <source>
        <dbReference type="ARBA" id="ARBA00023211"/>
    </source>
</evidence>
<protein>
    <recommendedName>
        <fullName evidence="8">Putative manganese efflux pump MntP</fullName>
    </recommendedName>
</protein>
<feature type="transmembrane region" description="Helical" evidence="8">
    <location>
        <begin position="65"/>
        <end position="85"/>
    </location>
</feature>
<keyword evidence="2 8" id="KW-1003">Cell membrane</keyword>
<dbReference type="Proteomes" id="UP000198853">
    <property type="component" value="Unassembled WGS sequence"/>
</dbReference>
<evidence type="ECO:0000256" key="8">
    <source>
        <dbReference type="HAMAP-Rule" id="MF_01521"/>
    </source>
</evidence>
<keyword evidence="3 8" id="KW-0812">Transmembrane</keyword>
<dbReference type="OrthoDB" id="1679700at2"/>
<evidence type="ECO:0000256" key="2">
    <source>
        <dbReference type="ARBA" id="ARBA00022475"/>
    </source>
</evidence>
<dbReference type="PANTHER" id="PTHR35529">
    <property type="entry name" value="MANGANESE EFFLUX PUMP MNTP-RELATED"/>
    <property type="match status" value="1"/>
</dbReference>
<keyword evidence="4 8" id="KW-1133">Transmembrane helix</keyword>
<evidence type="ECO:0000313" key="9">
    <source>
        <dbReference type="EMBL" id="SDI47245.1"/>
    </source>
</evidence>
<feature type="transmembrane region" description="Helical" evidence="8">
    <location>
        <begin position="128"/>
        <end position="152"/>
    </location>
</feature>
<feature type="transmembrane region" description="Helical" evidence="8">
    <location>
        <begin position="97"/>
        <end position="122"/>
    </location>
</feature>
<gene>
    <name evidence="8" type="primary">mntP</name>
    <name evidence="9" type="ORF">SAMN04488123_102318</name>
</gene>
<feature type="transmembrane region" description="Helical" evidence="8">
    <location>
        <begin position="6"/>
        <end position="27"/>
    </location>
</feature>
<keyword evidence="7 8" id="KW-0464">Manganese</keyword>
<comment type="similarity">
    <text evidence="8">Belongs to the MntP (TC 9.B.29) family.</text>
</comment>
<feature type="transmembrane region" description="Helical" evidence="8">
    <location>
        <begin position="39"/>
        <end position="59"/>
    </location>
</feature>
<dbReference type="InterPro" id="IPR003810">
    <property type="entry name" value="Mntp/YtaF"/>
</dbReference>
<dbReference type="GO" id="GO:0005384">
    <property type="term" value="F:manganese ion transmembrane transporter activity"/>
    <property type="evidence" value="ECO:0007669"/>
    <property type="project" value="UniProtKB-UniRule"/>
</dbReference>
<dbReference type="AlphaFoldDB" id="A0A1G8KUR1"/>
<proteinExistence type="inferred from homology"/>
<evidence type="ECO:0000313" key="10">
    <source>
        <dbReference type="Proteomes" id="UP000198853"/>
    </source>
</evidence>
<evidence type="ECO:0000256" key="3">
    <source>
        <dbReference type="ARBA" id="ARBA00022692"/>
    </source>
</evidence>
<keyword evidence="1 8" id="KW-0813">Transport</keyword>
<reference evidence="9 10" key="1">
    <citation type="submission" date="2016-10" db="EMBL/GenBank/DDBJ databases">
        <authorList>
            <person name="de Groot N.N."/>
        </authorList>
    </citation>
    <scope>NUCLEOTIDE SEQUENCE [LARGE SCALE GENOMIC DNA]</scope>
    <source>
        <strain evidence="9 10">DSM 21771</strain>
    </source>
</reference>
<feature type="transmembrane region" description="Helical" evidence="8">
    <location>
        <begin position="159"/>
        <end position="177"/>
    </location>
</feature>
<keyword evidence="6 8" id="KW-0472">Membrane</keyword>
<name>A0A1G8KUR1_9BACI</name>
<evidence type="ECO:0000256" key="1">
    <source>
        <dbReference type="ARBA" id="ARBA00022448"/>
    </source>
</evidence>
<comment type="subcellular location">
    <subcellularLocation>
        <location evidence="8">Cell membrane</location>
        <topology evidence="8">Multi-pass membrane protein</topology>
    </subcellularLocation>
</comment>
<evidence type="ECO:0000256" key="6">
    <source>
        <dbReference type="ARBA" id="ARBA00023136"/>
    </source>
</evidence>
<keyword evidence="10" id="KW-1185">Reference proteome</keyword>